<reference evidence="1 2" key="1">
    <citation type="submission" date="2016-12" db="EMBL/GenBank/DDBJ databases">
        <title>Draft genome sequences of strains Salinicola socius SMB35, Salinicola sp. MH3R3-1 and Chromohalobacter sp. SMB17 from the Verkhnekamsk potash mining region of Russia.</title>
        <authorList>
            <person name="Mavrodi D.V."/>
            <person name="Olsson B.E."/>
            <person name="Korsakova E.S."/>
            <person name="Pyankova A."/>
            <person name="Mavrodi O.V."/>
            <person name="Plotnikova E.G."/>
        </authorList>
    </citation>
    <scope>NUCLEOTIDE SEQUENCE [LARGE SCALE GENOMIC DNA]</scope>
    <source>
        <strain evidence="1 2">SMB35</strain>
    </source>
</reference>
<organism evidence="1 2">
    <name type="scientific">Salinicola socius</name>
    <dbReference type="NCBI Taxonomy" id="404433"/>
    <lineage>
        <taxon>Bacteria</taxon>
        <taxon>Pseudomonadati</taxon>
        <taxon>Pseudomonadota</taxon>
        <taxon>Gammaproteobacteria</taxon>
        <taxon>Oceanospirillales</taxon>
        <taxon>Halomonadaceae</taxon>
        <taxon>Salinicola</taxon>
    </lineage>
</organism>
<dbReference type="OrthoDB" id="9920251at2"/>
<dbReference type="EMBL" id="MSDO01000017">
    <property type="protein sequence ID" value="OLO04027.1"/>
    <property type="molecule type" value="Genomic_DNA"/>
</dbReference>
<dbReference type="RefSeq" id="WP_075570435.1">
    <property type="nucleotide sequence ID" value="NZ_MSDO01000017.1"/>
</dbReference>
<evidence type="ECO:0000313" key="1">
    <source>
        <dbReference type="EMBL" id="OLO04027.1"/>
    </source>
</evidence>
<name>A0A1Q8SRI7_9GAMM</name>
<dbReference type="Proteomes" id="UP000186878">
    <property type="component" value="Unassembled WGS sequence"/>
</dbReference>
<accession>A0A1Q8SRI7</accession>
<evidence type="ECO:0000313" key="2">
    <source>
        <dbReference type="Proteomes" id="UP000186878"/>
    </source>
</evidence>
<comment type="caution">
    <text evidence="1">The sequence shown here is derived from an EMBL/GenBank/DDBJ whole genome shotgun (WGS) entry which is preliminary data.</text>
</comment>
<keyword evidence="2" id="KW-1185">Reference proteome</keyword>
<protein>
    <submittedName>
        <fullName evidence="1">Uncharacterized protein</fullName>
    </submittedName>
</protein>
<sequence>MFSRYIVKTKQAGTPHEHFIISDTHHRNWTVGVYHRECNARQRVKELNELETSGPGIWNRPARDTSLEE</sequence>
<proteinExistence type="predicted"/>
<dbReference type="AlphaFoldDB" id="A0A1Q8SRI7"/>
<gene>
    <name evidence="1" type="ORF">BTW07_12170</name>
</gene>